<evidence type="ECO:0000256" key="3">
    <source>
        <dbReference type="ARBA" id="ARBA00012513"/>
    </source>
</evidence>
<evidence type="ECO:0000256" key="6">
    <source>
        <dbReference type="ARBA" id="ARBA00030980"/>
    </source>
</evidence>
<dbReference type="GO" id="GO:0004674">
    <property type="term" value="F:protein serine/threonine kinase activity"/>
    <property type="evidence" value="ECO:0007669"/>
    <property type="project" value="UniProtKB-EC"/>
</dbReference>
<comment type="subunit">
    <text evidence="2">Component of the EKC/KEOPS complex composed of at least BUD32, CGI121, GON7, KAE1 and PCC1; the whole complex dimerizes.</text>
</comment>
<dbReference type="PROSITE" id="PS50011">
    <property type="entry name" value="PROTEIN_KINASE_DOM"/>
    <property type="match status" value="1"/>
</dbReference>
<dbReference type="OrthoDB" id="4635302at2759"/>
<dbReference type="EMBL" id="VFLP01000114">
    <property type="protein sequence ID" value="TRX87855.1"/>
    <property type="molecule type" value="Genomic_DNA"/>
</dbReference>
<evidence type="ECO:0000256" key="1">
    <source>
        <dbReference type="ARBA" id="ARBA00003747"/>
    </source>
</evidence>
<evidence type="ECO:0000256" key="9">
    <source>
        <dbReference type="ARBA" id="ARBA00048679"/>
    </source>
</evidence>
<feature type="compositionally biased region" description="Low complexity" evidence="10">
    <location>
        <begin position="1"/>
        <end position="10"/>
    </location>
</feature>
<dbReference type="InterPro" id="IPR008266">
    <property type="entry name" value="Tyr_kinase_AS"/>
</dbReference>
<evidence type="ECO:0000313" key="13">
    <source>
        <dbReference type="Proteomes" id="UP000319160"/>
    </source>
</evidence>
<keyword evidence="13" id="KW-1185">Reference proteome</keyword>
<dbReference type="PROSITE" id="PS00109">
    <property type="entry name" value="PROTEIN_KINASE_TYR"/>
    <property type="match status" value="1"/>
</dbReference>
<comment type="function">
    <text evidence="1">Component of the EKC/KEOPS complex that is required for the formation of a threonylcarbamoyl group on adenosine at position 37 (t(6)A37) in tRNAs that read codons beginning with adenine. The complex is probably involved in the transfer of the threonylcarbamoyl moiety of threonylcarbamoyl-AMP (TC-AMP) to the N6 group of A37. BUD32 has ATPase activity in the context of the EKC/KEOPS complex and likely plays a supporting role to the catalytic subunit KAE1. The EKC/KEOPS complex also promotes both telomere uncapping and telomere elongation. The complex is required for efficient recruitment of transcriptional coactivators.</text>
</comment>
<organism evidence="12 13">
    <name type="scientific">Xylaria flabelliformis</name>
    <dbReference type="NCBI Taxonomy" id="2512241"/>
    <lineage>
        <taxon>Eukaryota</taxon>
        <taxon>Fungi</taxon>
        <taxon>Dikarya</taxon>
        <taxon>Ascomycota</taxon>
        <taxon>Pezizomycotina</taxon>
        <taxon>Sordariomycetes</taxon>
        <taxon>Xylariomycetidae</taxon>
        <taxon>Xylariales</taxon>
        <taxon>Xylariaceae</taxon>
        <taxon>Xylaria</taxon>
    </lineage>
</organism>
<feature type="domain" description="Protein kinase" evidence="11">
    <location>
        <begin position="81"/>
        <end position="361"/>
    </location>
</feature>
<evidence type="ECO:0000259" key="11">
    <source>
        <dbReference type="PROSITE" id="PS50011"/>
    </source>
</evidence>
<evidence type="ECO:0000313" key="12">
    <source>
        <dbReference type="EMBL" id="TRX87855.1"/>
    </source>
</evidence>
<accession>A0A553HIR2</accession>
<dbReference type="Proteomes" id="UP000319160">
    <property type="component" value="Unassembled WGS sequence"/>
</dbReference>
<evidence type="ECO:0000256" key="8">
    <source>
        <dbReference type="ARBA" id="ARBA00047899"/>
    </source>
</evidence>
<dbReference type="EC" id="2.7.11.1" evidence="3"/>
<dbReference type="SUPFAM" id="SSF56112">
    <property type="entry name" value="Protein kinase-like (PK-like)"/>
    <property type="match status" value="1"/>
</dbReference>
<dbReference type="Gene3D" id="1.10.510.10">
    <property type="entry name" value="Transferase(Phosphotransferase) domain 1"/>
    <property type="match status" value="1"/>
</dbReference>
<dbReference type="AlphaFoldDB" id="A0A553HIR2"/>
<proteinExistence type="predicted"/>
<gene>
    <name evidence="12" type="ORF">FHL15_011244</name>
</gene>
<comment type="caution">
    <text evidence="12">The sequence shown here is derived from an EMBL/GenBank/DDBJ whole genome shotgun (WGS) entry which is preliminary data.</text>
</comment>
<sequence length="392" mass="43991">MADPSMGDQPMPFPGPDPFGDAAQALLRPDLGAIAGQMGNVEDEYGPEPSFEEPDIVDEARLLAERTEREIRNAFSTSKLWEFERTLGNGSQGITVLIKNKSLLDRRPKRVVLKRSIRDDDDAIEDVSYTRPRAGKIAAFARRNFGMIENPPQNIFKILHLRRGPALILEVKNGSLQSFQYKISQRRIKLPNRILWSWLYCLTRACIGMTYEKEGFEDGPLELETLQEGPGLFPVHHRDIAARNVMVADRELQVPELPKLVLIDFGLAGWADNDYYAQQGNMYEIAMVMVHLTIADLALHGQVRNAVHNGIRTRAGLILPDNGVDPLPLLDPDLRDLLARMLNTASGQRPELEQVFEEVRVGMLKDAAAYPGNPCETDDYIRDLLQGLLNDA</sequence>
<name>A0A553HIR2_9PEZI</name>
<protein>
    <recommendedName>
        <fullName evidence="5">EKC/KEOPS complex subunit BUD32</fullName>
        <ecNumber evidence="3">2.7.11.1</ecNumber>
    </recommendedName>
    <alternativeName>
        <fullName evidence="6 7">Atypical Serine/threonine protein kinase BUD32</fullName>
    </alternativeName>
    <alternativeName>
        <fullName evidence="4">EKC/KEOPS complex subunit bud32</fullName>
    </alternativeName>
</protein>
<evidence type="ECO:0000256" key="10">
    <source>
        <dbReference type="SAM" id="MobiDB-lite"/>
    </source>
</evidence>
<dbReference type="GO" id="GO:0005524">
    <property type="term" value="F:ATP binding"/>
    <property type="evidence" value="ECO:0007669"/>
    <property type="project" value="InterPro"/>
</dbReference>
<evidence type="ECO:0000256" key="4">
    <source>
        <dbReference type="ARBA" id="ARBA00013948"/>
    </source>
</evidence>
<dbReference type="SMART" id="SM00220">
    <property type="entry name" value="S_TKc"/>
    <property type="match status" value="1"/>
</dbReference>
<dbReference type="InterPro" id="IPR011009">
    <property type="entry name" value="Kinase-like_dom_sf"/>
</dbReference>
<comment type="catalytic activity">
    <reaction evidence="8">
        <text>L-threonyl-[protein] + ATP = O-phospho-L-threonyl-[protein] + ADP + H(+)</text>
        <dbReference type="Rhea" id="RHEA:46608"/>
        <dbReference type="Rhea" id="RHEA-COMP:11060"/>
        <dbReference type="Rhea" id="RHEA-COMP:11605"/>
        <dbReference type="ChEBI" id="CHEBI:15378"/>
        <dbReference type="ChEBI" id="CHEBI:30013"/>
        <dbReference type="ChEBI" id="CHEBI:30616"/>
        <dbReference type="ChEBI" id="CHEBI:61977"/>
        <dbReference type="ChEBI" id="CHEBI:456216"/>
        <dbReference type="EC" id="2.7.11.1"/>
    </reaction>
</comment>
<dbReference type="InterPro" id="IPR000719">
    <property type="entry name" value="Prot_kinase_dom"/>
</dbReference>
<reference evidence="13" key="1">
    <citation type="submission" date="2019-06" db="EMBL/GenBank/DDBJ databases">
        <title>Draft genome sequence of the griseofulvin-producing fungus Xylaria cubensis strain G536.</title>
        <authorList>
            <person name="Mead M.E."/>
            <person name="Raja H.A."/>
            <person name="Steenwyk J.L."/>
            <person name="Knowles S.L."/>
            <person name="Oberlies N.H."/>
            <person name="Rokas A."/>
        </authorList>
    </citation>
    <scope>NUCLEOTIDE SEQUENCE [LARGE SCALE GENOMIC DNA]</scope>
    <source>
        <strain evidence="13">G536</strain>
    </source>
</reference>
<feature type="region of interest" description="Disordered" evidence="10">
    <location>
        <begin position="1"/>
        <end position="24"/>
    </location>
</feature>
<comment type="catalytic activity">
    <reaction evidence="9">
        <text>L-seryl-[protein] + ATP = O-phospho-L-seryl-[protein] + ADP + H(+)</text>
        <dbReference type="Rhea" id="RHEA:17989"/>
        <dbReference type="Rhea" id="RHEA-COMP:9863"/>
        <dbReference type="Rhea" id="RHEA-COMP:11604"/>
        <dbReference type="ChEBI" id="CHEBI:15378"/>
        <dbReference type="ChEBI" id="CHEBI:29999"/>
        <dbReference type="ChEBI" id="CHEBI:30616"/>
        <dbReference type="ChEBI" id="CHEBI:83421"/>
        <dbReference type="ChEBI" id="CHEBI:456216"/>
        <dbReference type="EC" id="2.7.11.1"/>
    </reaction>
</comment>
<evidence type="ECO:0000256" key="5">
    <source>
        <dbReference type="ARBA" id="ARBA00019973"/>
    </source>
</evidence>
<evidence type="ECO:0000256" key="2">
    <source>
        <dbReference type="ARBA" id="ARBA00011534"/>
    </source>
</evidence>
<dbReference type="STRING" id="2512241.A0A553HIR2"/>
<evidence type="ECO:0000256" key="7">
    <source>
        <dbReference type="ARBA" id="ARBA00033194"/>
    </source>
</evidence>